<evidence type="ECO:0000259" key="1">
    <source>
        <dbReference type="SMART" id="SM00829"/>
    </source>
</evidence>
<dbReference type="Proteomes" id="UP001150904">
    <property type="component" value="Unassembled WGS sequence"/>
</dbReference>
<dbReference type="InterPro" id="IPR020843">
    <property type="entry name" value="ER"/>
</dbReference>
<sequence length="321" mass="34490">MKAVQILDVSSPQVTTNYSMAKPIPQKAEILIRVHSAGVTGDEILWLQSYPTLSPIPGHEVSGVISAFGPDYSGPLKLHQEVYAMIAPGRCEGQADYVLCLEDEVAPKPTLISHEEAAALPIPILTAWEAVIDHGKLESGMRVLVTGASGAVGTFAVQFATRLAGASVIALASSRTHEHLKQLGAHETIDYNTPNWENRVRGVDLVFDTVGGDVLTKSWETVKDDGVIVAVGDPAPSWVVGRGKAVEATEHPNVRYVYFIVSPNAERMSKASAMIDAGSIKVLAVKPFPFHKAEEAWAYARQRNRGGKVVIDFTGADESEA</sequence>
<dbReference type="SUPFAM" id="SSF50129">
    <property type="entry name" value="GroES-like"/>
    <property type="match status" value="1"/>
</dbReference>
<evidence type="ECO:0000313" key="2">
    <source>
        <dbReference type="EMBL" id="KAJ5194753.1"/>
    </source>
</evidence>
<dbReference type="GO" id="GO:0016491">
    <property type="term" value="F:oxidoreductase activity"/>
    <property type="evidence" value="ECO:0007669"/>
    <property type="project" value="InterPro"/>
</dbReference>
<dbReference type="Gene3D" id="3.40.50.720">
    <property type="entry name" value="NAD(P)-binding Rossmann-like Domain"/>
    <property type="match status" value="1"/>
</dbReference>
<dbReference type="GeneID" id="83182554"/>
<comment type="caution">
    <text evidence="2">The sequence shown here is derived from an EMBL/GenBank/DDBJ whole genome shotgun (WGS) entry which is preliminary data.</text>
</comment>
<reference evidence="2" key="2">
    <citation type="journal article" date="2023" name="IMA Fungus">
        <title>Comparative genomic study of the Penicillium genus elucidates a diverse pangenome and 15 lateral gene transfer events.</title>
        <authorList>
            <person name="Petersen C."/>
            <person name="Sorensen T."/>
            <person name="Nielsen M.R."/>
            <person name="Sondergaard T.E."/>
            <person name="Sorensen J.L."/>
            <person name="Fitzpatrick D.A."/>
            <person name="Frisvad J.C."/>
            <person name="Nielsen K.L."/>
        </authorList>
    </citation>
    <scope>NUCLEOTIDE SEQUENCE</scope>
    <source>
        <strain evidence="2">IBT 15544</strain>
    </source>
</reference>
<organism evidence="2 3">
    <name type="scientific">Penicillium cinerascens</name>
    <dbReference type="NCBI Taxonomy" id="70096"/>
    <lineage>
        <taxon>Eukaryota</taxon>
        <taxon>Fungi</taxon>
        <taxon>Dikarya</taxon>
        <taxon>Ascomycota</taxon>
        <taxon>Pezizomycotina</taxon>
        <taxon>Eurotiomycetes</taxon>
        <taxon>Eurotiomycetidae</taxon>
        <taxon>Eurotiales</taxon>
        <taxon>Aspergillaceae</taxon>
        <taxon>Penicillium</taxon>
    </lineage>
</organism>
<dbReference type="InterPro" id="IPR011032">
    <property type="entry name" value="GroES-like_sf"/>
</dbReference>
<name>A0A9W9MAF4_9EURO</name>
<dbReference type="SUPFAM" id="SSF51735">
    <property type="entry name" value="NAD(P)-binding Rossmann-fold domains"/>
    <property type="match status" value="1"/>
</dbReference>
<reference evidence="2" key="1">
    <citation type="submission" date="2022-12" db="EMBL/GenBank/DDBJ databases">
        <authorList>
            <person name="Petersen C."/>
        </authorList>
    </citation>
    <scope>NUCLEOTIDE SEQUENCE</scope>
    <source>
        <strain evidence="2">IBT 15544</strain>
    </source>
</reference>
<feature type="domain" description="Enoyl reductase (ER)" evidence="1">
    <location>
        <begin position="7"/>
        <end position="311"/>
    </location>
</feature>
<dbReference type="Gene3D" id="3.90.180.10">
    <property type="entry name" value="Medium-chain alcohol dehydrogenases, catalytic domain"/>
    <property type="match status" value="1"/>
</dbReference>
<gene>
    <name evidence="2" type="ORF">N7498_008191</name>
</gene>
<proteinExistence type="predicted"/>
<protein>
    <recommendedName>
        <fullName evidence="1">Enoyl reductase (ER) domain-containing protein</fullName>
    </recommendedName>
</protein>
<dbReference type="InterPro" id="IPR050700">
    <property type="entry name" value="YIM1/Zinc_Alcohol_DH_Fams"/>
</dbReference>
<dbReference type="OrthoDB" id="3509362at2759"/>
<dbReference type="Pfam" id="PF08240">
    <property type="entry name" value="ADH_N"/>
    <property type="match status" value="1"/>
</dbReference>
<dbReference type="PANTHER" id="PTHR11695:SF294">
    <property type="entry name" value="RETICULON-4-INTERACTING PROTEIN 1, MITOCHONDRIAL"/>
    <property type="match status" value="1"/>
</dbReference>
<keyword evidence="3" id="KW-1185">Reference proteome</keyword>
<evidence type="ECO:0000313" key="3">
    <source>
        <dbReference type="Proteomes" id="UP001150904"/>
    </source>
</evidence>
<dbReference type="EMBL" id="JAPQKR010000015">
    <property type="protein sequence ID" value="KAJ5194753.1"/>
    <property type="molecule type" value="Genomic_DNA"/>
</dbReference>
<dbReference type="InterPro" id="IPR013154">
    <property type="entry name" value="ADH-like_N"/>
</dbReference>
<dbReference type="RefSeq" id="XP_058305241.1">
    <property type="nucleotide sequence ID" value="XM_058455253.1"/>
</dbReference>
<dbReference type="Pfam" id="PF13602">
    <property type="entry name" value="ADH_zinc_N_2"/>
    <property type="match status" value="1"/>
</dbReference>
<dbReference type="CDD" id="cd05289">
    <property type="entry name" value="MDR_like_2"/>
    <property type="match status" value="1"/>
</dbReference>
<dbReference type="SMART" id="SM00829">
    <property type="entry name" value="PKS_ER"/>
    <property type="match status" value="1"/>
</dbReference>
<dbReference type="PANTHER" id="PTHR11695">
    <property type="entry name" value="ALCOHOL DEHYDROGENASE RELATED"/>
    <property type="match status" value="1"/>
</dbReference>
<dbReference type="InterPro" id="IPR036291">
    <property type="entry name" value="NAD(P)-bd_dom_sf"/>
</dbReference>
<accession>A0A9W9MAF4</accession>
<dbReference type="AlphaFoldDB" id="A0A9W9MAF4"/>